<feature type="signal peptide" evidence="1">
    <location>
        <begin position="1"/>
        <end position="20"/>
    </location>
</feature>
<protein>
    <submittedName>
        <fullName evidence="2">Antitoxin component YwqK of YwqJK toxin-antitoxin module</fullName>
    </submittedName>
</protein>
<dbReference type="Gene3D" id="3.30.1150.10">
    <property type="match status" value="1"/>
</dbReference>
<gene>
    <name evidence="2" type="ORF">FHS11_000258</name>
</gene>
<sequence>MSKLFFVLFLLVFASFFAEAQPGRVYLTGSGEITTNKQLATSYAEITQLTGDSAWMVKQFDLKGGPLSVGYYKDAQMSIPHGKFTYYHRVASGPGFTFNGKLVVDSVNCVMSSGYYINGAKTGAWLDYFNNGPKKTLRTFKDNLLDGLYQTYNESGNVVVEGYYVNNKREGDWCMLASDSTAVYTDIYKHDKVLKHIEYMNTVAYEKLNKSATPKFDFEKYISHIAGSYTYQISTGQLTVSFTVTKEGVAINPKVVTSYEPRFDYLISQAILNSPKWTPALVKGQPVDQVQFYTIHIVNSAMRLELDNTYHLHKKYNPALGVYTYQ</sequence>
<dbReference type="Proteomes" id="UP000539265">
    <property type="component" value="Unassembled WGS sequence"/>
</dbReference>
<proteinExistence type="predicted"/>
<dbReference type="Gene3D" id="2.20.110.10">
    <property type="entry name" value="Histone H3 K4-specific methyltransferase SET7/9 N-terminal domain"/>
    <property type="match status" value="1"/>
</dbReference>
<name>A0A839S937_9SPHI</name>
<dbReference type="SUPFAM" id="SSF82185">
    <property type="entry name" value="Histone H3 K4-specific methyltransferase SET7/9 N-terminal domain"/>
    <property type="match status" value="1"/>
</dbReference>
<dbReference type="SUPFAM" id="SSF74653">
    <property type="entry name" value="TolA/TonB C-terminal domain"/>
    <property type="match status" value="1"/>
</dbReference>
<accession>A0A839S937</accession>
<keyword evidence="3" id="KW-1185">Reference proteome</keyword>
<comment type="caution">
    <text evidence="2">The sequence shown here is derived from an EMBL/GenBank/DDBJ whole genome shotgun (WGS) entry which is preliminary data.</text>
</comment>
<feature type="chain" id="PRO_5032335398" evidence="1">
    <location>
        <begin position="21"/>
        <end position="326"/>
    </location>
</feature>
<keyword evidence="1" id="KW-0732">Signal</keyword>
<evidence type="ECO:0000256" key="1">
    <source>
        <dbReference type="SAM" id="SignalP"/>
    </source>
</evidence>
<reference evidence="2" key="1">
    <citation type="submission" date="2020-08" db="EMBL/GenBank/DDBJ databases">
        <title>Genomic Encyclopedia of Type Strains, Phase III (KMG-III): the genomes of soil and plant-associated and newly described type strains.</title>
        <authorList>
            <person name="Whitman W."/>
        </authorList>
    </citation>
    <scope>NUCLEOTIDE SEQUENCE [LARGE SCALE GENOMIC DNA]</scope>
    <source>
        <strain evidence="2">CECT 8628</strain>
    </source>
</reference>
<organism evidence="2 3">
    <name type="scientific">Mucilaginibacter gotjawali</name>
    <dbReference type="NCBI Taxonomy" id="1550579"/>
    <lineage>
        <taxon>Bacteria</taxon>
        <taxon>Pseudomonadati</taxon>
        <taxon>Bacteroidota</taxon>
        <taxon>Sphingobacteriia</taxon>
        <taxon>Sphingobacteriales</taxon>
        <taxon>Sphingobacteriaceae</taxon>
        <taxon>Mucilaginibacter</taxon>
    </lineage>
</organism>
<dbReference type="AlphaFoldDB" id="A0A839S937"/>
<dbReference type="EMBL" id="JACHWX010000001">
    <property type="protein sequence ID" value="MBB3053854.1"/>
    <property type="molecule type" value="Genomic_DNA"/>
</dbReference>
<dbReference type="RefSeq" id="WP_183475745.1">
    <property type="nucleotide sequence ID" value="NZ_JACHWX010000001.1"/>
</dbReference>
<evidence type="ECO:0000313" key="3">
    <source>
        <dbReference type="Proteomes" id="UP000539265"/>
    </source>
</evidence>
<evidence type="ECO:0000313" key="2">
    <source>
        <dbReference type="EMBL" id="MBB3053854.1"/>
    </source>
</evidence>